<dbReference type="Pfam" id="PF12929">
    <property type="entry name" value="Mid1"/>
    <property type="match status" value="1"/>
</dbReference>
<feature type="compositionally biased region" description="Low complexity" evidence="8">
    <location>
        <begin position="120"/>
        <end position="160"/>
    </location>
</feature>
<evidence type="ECO:0000256" key="7">
    <source>
        <dbReference type="SAM" id="Coils"/>
    </source>
</evidence>
<evidence type="ECO:0000256" key="4">
    <source>
        <dbReference type="ARBA" id="ARBA00023136"/>
    </source>
</evidence>
<dbReference type="InterPro" id="IPR055288">
    <property type="entry name" value="NALCN_aux_factor_1/2"/>
</dbReference>
<dbReference type="GO" id="GO:0098703">
    <property type="term" value="P:calcium ion import across plasma membrane"/>
    <property type="evidence" value="ECO:0007669"/>
    <property type="project" value="InterPro"/>
</dbReference>
<comment type="subcellular location">
    <subcellularLocation>
        <location evidence="1">Membrane</location>
        <topology evidence="1">Multi-pass membrane protein</topology>
    </subcellularLocation>
</comment>
<dbReference type="Proteomes" id="UP000243579">
    <property type="component" value="Unassembled WGS sequence"/>
</dbReference>
<evidence type="ECO:0000256" key="8">
    <source>
        <dbReference type="SAM" id="MobiDB-lite"/>
    </source>
</evidence>
<dbReference type="SUPFAM" id="SSF48371">
    <property type="entry name" value="ARM repeat"/>
    <property type="match status" value="1"/>
</dbReference>
<dbReference type="GO" id="GO:0015275">
    <property type="term" value="F:stretch-activated, monoatomic cation-selective, calcium channel activity"/>
    <property type="evidence" value="ECO:0007669"/>
    <property type="project" value="TreeGrafter"/>
</dbReference>
<feature type="region of interest" description="Disordered" evidence="8">
    <location>
        <begin position="208"/>
        <end position="230"/>
    </location>
</feature>
<keyword evidence="10" id="KW-1185">Reference proteome</keyword>
<accession>A0A1V9YN65</accession>
<organism evidence="9 10">
    <name type="scientific">Achlya hypogyna</name>
    <name type="common">Oomycete</name>
    <name type="synonym">Protoachlya hypogyna</name>
    <dbReference type="NCBI Taxonomy" id="1202772"/>
    <lineage>
        <taxon>Eukaryota</taxon>
        <taxon>Sar</taxon>
        <taxon>Stramenopiles</taxon>
        <taxon>Oomycota</taxon>
        <taxon>Saprolegniomycetes</taxon>
        <taxon>Saprolegniales</taxon>
        <taxon>Achlyaceae</taxon>
        <taxon>Achlya</taxon>
    </lineage>
</organism>
<dbReference type="AlphaFoldDB" id="A0A1V9YN65"/>
<dbReference type="InterPro" id="IPR024338">
    <property type="entry name" value="MID1/Yam8"/>
</dbReference>
<feature type="region of interest" description="Disordered" evidence="8">
    <location>
        <begin position="117"/>
        <end position="167"/>
    </location>
</feature>
<gene>
    <name evidence="9" type="ORF">ACHHYP_09407</name>
</gene>
<keyword evidence="3" id="KW-1133">Transmembrane helix</keyword>
<comment type="caution">
    <text evidence="9">The sequence shown here is derived from an EMBL/GenBank/DDBJ whole genome shotgun (WGS) entry which is preliminary data.</text>
</comment>
<protein>
    <submittedName>
        <fullName evidence="9">Uncharacterized protein</fullName>
    </submittedName>
</protein>
<evidence type="ECO:0000313" key="9">
    <source>
        <dbReference type="EMBL" id="OQR87182.1"/>
    </source>
</evidence>
<keyword evidence="2" id="KW-0812">Transmembrane</keyword>
<dbReference type="OrthoDB" id="75260at2759"/>
<name>A0A1V9YN65_ACHHY</name>
<comment type="similarity">
    <text evidence="6">Belongs to the NALF family.</text>
</comment>
<dbReference type="PANTHER" id="PTHR15819">
    <property type="entry name" value="TRANSMEMBRANE PROTEIN FAM155"/>
    <property type="match status" value="1"/>
</dbReference>
<feature type="compositionally biased region" description="Basic and acidic residues" evidence="8">
    <location>
        <begin position="219"/>
        <end position="230"/>
    </location>
</feature>
<dbReference type="InterPro" id="IPR016024">
    <property type="entry name" value="ARM-type_fold"/>
</dbReference>
<sequence>MREAIARLTQEKGQAEEMVGLLNRKLEEYNEELFDAKSNLAMIEAEATYKCQQNELATAQKVASLTSQVAFLREQIATADRAQSRLRKELEQAHTVKLVEQKRLAAERKLLETKKRHLELSSQASQSLAPSQSFAPSQRTVFPSQQPAAPSQSLSRLRPISPLPPCLPPVATTSTAIQTDAVTSLSHENAELVHGLLQGSALLTLLNHSSSPAADGPDEPPRPEPAPRDTEFSQLMQPFSQWFPPPPSPTVAKMAPIALAQQLYGMLSQLLAGETSSVHLIPLLTDYLLADVECSVLTSSLQVLLGLLHGSPRVQAALRDRPTTPRVRRVVVGSRPVDGPATAVSVGDLEVAAVRSKCAHALTRVLKHHVHQPPVLEFALAVVLLWTQLSRQGAEALLPVLQDILSSPKTTSNVQVQALALLTQLLQTDELFQIWRRQKLLLPLVLLKTPAKLTALHVSVQLALLRFVDFVIMTHGLAGATCILSHQPDEASVVQPIVKLMETAIAVLDDASAVDVDVHRQLIRTGFQLISALEQYVELRSQAREPKQKAALYFVLHYVQRELPRDAVTAMALMSVDYVAVTNEADPNGFAADAEAAVYYANIDKILDRFGCSTKYSLYNCDDCRDAYKYWVCAVKFQRCGGPSATATAVCPTIANSCDPFRTRTCLSICEDVIRKCPYVLSFNCPAEETEYFSTDIANCNHLDRAVHPDNPSLAWPGTFASS</sequence>
<evidence type="ECO:0000256" key="6">
    <source>
        <dbReference type="ARBA" id="ARBA00029445"/>
    </source>
</evidence>
<dbReference type="STRING" id="1202772.A0A1V9YN65"/>
<keyword evidence="5" id="KW-0325">Glycoprotein</keyword>
<keyword evidence="7" id="KW-0175">Coiled coil</keyword>
<proteinExistence type="inferred from homology"/>
<evidence type="ECO:0000256" key="1">
    <source>
        <dbReference type="ARBA" id="ARBA00004141"/>
    </source>
</evidence>
<reference evidence="9 10" key="1">
    <citation type="journal article" date="2014" name="Genome Biol. Evol.">
        <title>The secreted proteins of Achlya hypogyna and Thraustotheca clavata identify the ancestral oomycete secretome and reveal gene acquisitions by horizontal gene transfer.</title>
        <authorList>
            <person name="Misner I."/>
            <person name="Blouin N."/>
            <person name="Leonard G."/>
            <person name="Richards T.A."/>
            <person name="Lane C.E."/>
        </authorList>
    </citation>
    <scope>NUCLEOTIDE SEQUENCE [LARGE SCALE GENOMIC DNA]</scope>
    <source>
        <strain evidence="9 10">ATCC 48635</strain>
    </source>
</reference>
<feature type="coiled-coil region" evidence="7">
    <location>
        <begin position="5"/>
        <end position="116"/>
    </location>
</feature>
<dbReference type="GO" id="GO:0005886">
    <property type="term" value="C:plasma membrane"/>
    <property type="evidence" value="ECO:0007669"/>
    <property type="project" value="TreeGrafter"/>
</dbReference>
<evidence type="ECO:0000256" key="2">
    <source>
        <dbReference type="ARBA" id="ARBA00022692"/>
    </source>
</evidence>
<keyword evidence="4" id="KW-0472">Membrane</keyword>
<dbReference type="EMBL" id="JNBR01001461">
    <property type="protein sequence ID" value="OQR87182.1"/>
    <property type="molecule type" value="Genomic_DNA"/>
</dbReference>
<evidence type="ECO:0000256" key="3">
    <source>
        <dbReference type="ARBA" id="ARBA00022989"/>
    </source>
</evidence>
<evidence type="ECO:0000313" key="10">
    <source>
        <dbReference type="Proteomes" id="UP000243579"/>
    </source>
</evidence>
<evidence type="ECO:0000256" key="5">
    <source>
        <dbReference type="ARBA" id="ARBA00023180"/>
    </source>
</evidence>
<dbReference type="PANTHER" id="PTHR15819:SF11">
    <property type="entry name" value="MID1, ISOFORM A"/>
    <property type="match status" value="1"/>
</dbReference>